<gene>
    <name evidence="2" type="ORF">AX018_103823</name>
</gene>
<dbReference type="AlphaFoldDB" id="A0A328YTH3"/>
<sequence>MLALSPSTLSRLAGPLHDDPGHPDVQALRGTPAVARALDLLAAATQASLFEGDVAPRQSALRDLRRQADPLAAGLLKGSEAGGPASGRVRAWELRLAQQLLLAVHAGFKAVAVDASASQGFFSRQRPAIDALADAMHSAWTLAALHARSYTAVPAGFWTDCHRMHGYAVERGWEGKASSAEGVHSVARAYGRLMLWGMTGSNRYEADHMEMLLELIDACADALEVSRYDRGRDLPGAFLWQELRDAPPLFVAPLPPAGGEPPWWRADLGAVLGLLQRRIAEQHDAAVPSPRKLLLYQRLAQEWSRPLQRRHARRRRMGDEAVEVVGTLPACWRAVDRESGAPEGWDAPFTEGAEGVLDSAFAPLAGAPGADGEAGPQEAAWLSVSNISHSGLLVQGDAGGQSFAAGELVVYRRPGKPWRAGLIRWLNFRVENLVTQCGIEYVGGGLEAVVIAPVTARRTHAYAPGLRIEGQGRIVVAGRYFQPFREFLVQDAGGLQRVKAVRLVMQSARCQVIEVQPSAGT</sequence>
<dbReference type="RefSeq" id="WP_146749350.1">
    <property type="nucleotide sequence ID" value="NZ_CBCSGC010000065.1"/>
</dbReference>
<comment type="caution">
    <text evidence="2">The sequence shown here is derived from an EMBL/GenBank/DDBJ whole genome shotgun (WGS) entry which is preliminary data.</text>
</comment>
<evidence type="ECO:0000256" key="1">
    <source>
        <dbReference type="SAM" id="MobiDB-lite"/>
    </source>
</evidence>
<dbReference type="EMBL" id="QLTA01000038">
    <property type="protein sequence ID" value="RAR77288.1"/>
    <property type="molecule type" value="Genomic_DNA"/>
</dbReference>
<feature type="region of interest" description="Disordered" evidence="1">
    <location>
        <begin position="1"/>
        <end position="23"/>
    </location>
</feature>
<dbReference type="Proteomes" id="UP000248856">
    <property type="component" value="Unassembled WGS sequence"/>
</dbReference>
<proteinExistence type="predicted"/>
<evidence type="ECO:0000313" key="2">
    <source>
        <dbReference type="EMBL" id="RAR77288.1"/>
    </source>
</evidence>
<reference evidence="2 3" key="1">
    <citation type="submission" date="2018-06" db="EMBL/GenBank/DDBJ databases">
        <title>Genomic Encyclopedia of Archaeal and Bacterial Type Strains, Phase II (KMG-II): from individual species to whole genera.</title>
        <authorList>
            <person name="Goeker M."/>
        </authorList>
    </citation>
    <scope>NUCLEOTIDE SEQUENCE [LARGE SCALE GENOMIC DNA]</scope>
    <source>
        <strain evidence="2 3">CFPB 3232</strain>
    </source>
</reference>
<accession>A0A328YTH3</accession>
<dbReference type="OrthoDB" id="9808669at2"/>
<organism evidence="2 3">
    <name type="scientific">Paracidovorax anthurii</name>
    <dbReference type="NCBI Taxonomy" id="78229"/>
    <lineage>
        <taxon>Bacteria</taxon>
        <taxon>Pseudomonadati</taxon>
        <taxon>Pseudomonadota</taxon>
        <taxon>Betaproteobacteria</taxon>
        <taxon>Burkholderiales</taxon>
        <taxon>Comamonadaceae</taxon>
        <taxon>Paracidovorax</taxon>
    </lineage>
</organism>
<feature type="compositionally biased region" description="Polar residues" evidence="1">
    <location>
        <begin position="1"/>
        <end position="10"/>
    </location>
</feature>
<keyword evidence="3" id="KW-1185">Reference proteome</keyword>
<protein>
    <submittedName>
        <fullName evidence="2">Uncharacterized protein</fullName>
    </submittedName>
</protein>
<evidence type="ECO:0000313" key="3">
    <source>
        <dbReference type="Proteomes" id="UP000248856"/>
    </source>
</evidence>
<name>A0A328YTH3_9BURK</name>